<proteinExistence type="predicted"/>
<reference evidence="1" key="2">
    <citation type="submission" date="2024-06" db="UniProtKB">
        <authorList>
            <consortium name="EnsemblMetazoa"/>
        </authorList>
    </citation>
    <scope>IDENTIFICATION</scope>
</reference>
<organism evidence="1 2">
    <name type="scientific">Amphimedon queenslandica</name>
    <name type="common">Sponge</name>
    <dbReference type="NCBI Taxonomy" id="400682"/>
    <lineage>
        <taxon>Eukaryota</taxon>
        <taxon>Metazoa</taxon>
        <taxon>Porifera</taxon>
        <taxon>Demospongiae</taxon>
        <taxon>Heteroscleromorpha</taxon>
        <taxon>Haplosclerida</taxon>
        <taxon>Niphatidae</taxon>
        <taxon>Amphimedon</taxon>
    </lineage>
</organism>
<reference evidence="2" key="1">
    <citation type="journal article" date="2010" name="Nature">
        <title>The Amphimedon queenslandica genome and the evolution of animal complexity.</title>
        <authorList>
            <person name="Srivastava M."/>
            <person name="Simakov O."/>
            <person name="Chapman J."/>
            <person name="Fahey B."/>
            <person name="Gauthier M.E."/>
            <person name="Mitros T."/>
            <person name="Richards G.S."/>
            <person name="Conaco C."/>
            <person name="Dacre M."/>
            <person name="Hellsten U."/>
            <person name="Larroux C."/>
            <person name="Putnam N.H."/>
            <person name="Stanke M."/>
            <person name="Adamska M."/>
            <person name="Darling A."/>
            <person name="Degnan S.M."/>
            <person name="Oakley T.H."/>
            <person name="Plachetzki D.C."/>
            <person name="Zhai Y."/>
            <person name="Adamski M."/>
            <person name="Calcino A."/>
            <person name="Cummins S.F."/>
            <person name="Goodstein D.M."/>
            <person name="Harris C."/>
            <person name="Jackson D.J."/>
            <person name="Leys S.P."/>
            <person name="Shu S."/>
            <person name="Woodcroft B.J."/>
            <person name="Vervoort M."/>
            <person name="Kosik K.S."/>
            <person name="Manning G."/>
            <person name="Degnan B.M."/>
            <person name="Rokhsar D.S."/>
        </authorList>
    </citation>
    <scope>NUCLEOTIDE SEQUENCE [LARGE SCALE GENOMIC DNA]</scope>
</reference>
<evidence type="ECO:0000313" key="2">
    <source>
        <dbReference type="Proteomes" id="UP000007879"/>
    </source>
</evidence>
<keyword evidence="2" id="KW-1185">Reference proteome</keyword>
<name>A0AAN0K1H5_AMPQE</name>
<dbReference type="GeneID" id="109591825"/>
<dbReference type="KEGG" id="aqu:109591825"/>
<dbReference type="RefSeq" id="XP_019863014.1">
    <property type="nucleotide sequence ID" value="XM_020007455.1"/>
</dbReference>
<sequence>MFSYVRDFPDRNSVSTLTYKRYIKIVGSTLLNKMSKTTKTFKHTRSWQKTVPLFQAKYSFFIYVGTLDLTLTGQISGQMKFDAFIARLDNDVNMKASAMLETGPTLTIKGDASANILLIYRIGMAVSASISYTINPEASTSVCGSSSQDANACFEVYGKTKGSINVYAYWQLKEVSCKWLKCKVSWTKEKKWPKLSHTWSLVNRRKKLFGLCYACNCNGSHPLNVLCKGSRYGASRCFCSTRRSN</sequence>
<protein>
    <submittedName>
        <fullName evidence="1">Uncharacterized protein</fullName>
    </submittedName>
</protein>
<dbReference type="Proteomes" id="UP000007879">
    <property type="component" value="Unassembled WGS sequence"/>
</dbReference>
<dbReference type="EnsemblMetazoa" id="XM_020007455.1">
    <property type="protein sequence ID" value="XP_019863014.1"/>
    <property type="gene ID" value="LOC109591825"/>
</dbReference>
<evidence type="ECO:0000313" key="1">
    <source>
        <dbReference type="EnsemblMetazoa" id="XP_019863014.1"/>
    </source>
</evidence>
<accession>A0AAN0K1H5</accession>
<dbReference type="AlphaFoldDB" id="A0AAN0K1H5"/>